<evidence type="ECO:0000313" key="5">
    <source>
        <dbReference type="EMBL" id="RCK81164.1"/>
    </source>
</evidence>
<dbReference type="Proteomes" id="UP000252355">
    <property type="component" value="Unassembled WGS sequence"/>
</dbReference>
<sequence length="159" mass="17214">MQKIIPTSIPEVKSSLEALKNAFTSSLHQLVAKGNELQQVAEHLMSGAVARDFPRCDMVEGSGELFVLFELPGLAREDFQLEIGGGLLTVRGEKKSRLQGRGAVIHLGECLYGAFERTVSLPVRVAEDKAAAEFTAGVLIVTLPKAEAGDRPRHPIPIR</sequence>
<dbReference type="Pfam" id="PF00011">
    <property type="entry name" value="HSP20"/>
    <property type="match status" value="1"/>
</dbReference>
<accession>A0A367ZSN7</accession>
<dbReference type="CDD" id="cd06464">
    <property type="entry name" value="ACD_sHsps-like"/>
    <property type="match status" value="1"/>
</dbReference>
<keyword evidence="1 5" id="KW-0346">Stress response</keyword>
<dbReference type="Gene3D" id="2.60.40.790">
    <property type="match status" value="1"/>
</dbReference>
<gene>
    <name evidence="5" type="ORF">OZSIB_2541</name>
</gene>
<evidence type="ECO:0000313" key="6">
    <source>
        <dbReference type="Proteomes" id="UP000252355"/>
    </source>
</evidence>
<organism evidence="5 6">
    <name type="scientific">Candidatus Ozemobacter sibiricus</name>
    <dbReference type="NCBI Taxonomy" id="2268124"/>
    <lineage>
        <taxon>Bacteria</taxon>
        <taxon>Candidatus Ozemobacteria</taxon>
        <taxon>Candidatus Ozemobacterales</taxon>
        <taxon>Candidatus Ozemobacteraceae</taxon>
        <taxon>Candidatus Ozemobacter</taxon>
    </lineage>
</organism>
<evidence type="ECO:0000256" key="3">
    <source>
        <dbReference type="RuleBase" id="RU003616"/>
    </source>
</evidence>
<dbReference type="AlphaFoldDB" id="A0A367ZSN7"/>
<dbReference type="PANTHER" id="PTHR46733:SF3">
    <property type="entry name" value="26.5 KDA HEAT SHOCK PROTEIN, MITOCHONDRIAL"/>
    <property type="match status" value="1"/>
</dbReference>
<proteinExistence type="inferred from homology"/>
<dbReference type="GO" id="GO:0009408">
    <property type="term" value="P:response to heat"/>
    <property type="evidence" value="ECO:0007669"/>
    <property type="project" value="InterPro"/>
</dbReference>
<dbReference type="InterPro" id="IPR002068">
    <property type="entry name" value="A-crystallin/Hsp20_dom"/>
</dbReference>
<dbReference type="PROSITE" id="PS01031">
    <property type="entry name" value="SHSP"/>
    <property type="match status" value="1"/>
</dbReference>
<evidence type="ECO:0000256" key="1">
    <source>
        <dbReference type="ARBA" id="ARBA00023016"/>
    </source>
</evidence>
<evidence type="ECO:0000259" key="4">
    <source>
        <dbReference type="PROSITE" id="PS01031"/>
    </source>
</evidence>
<comment type="caution">
    <text evidence="5">The sequence shown here is derived from an EMBL/GenBank/DDBJ whole genome shotgun (WGS) entry which is preliminary data.</text>
</comment>
<dbReference type="InterPro" id="IPR044587">
    <property type="entry name" value="HSP21-like"/>
</dbReference>
<dbReference type="InterPro" id="IPR008978">
    <property type="entry name" value="HSP20-like_chaperone"/>
</dbReference>
<feature type="domain" description="SHSP" evidence="4">
    <location>
        <begin position="47"/>
        <end position="159"/>
    </location>
</feature>
<dbReference type="EMBL" id="QOQW01000003">
    <property type="protein sequence ID" value="RCK81164.1"/>
    <property type="molecule type" value="Genomic_DNA"/>
</dbReference>
<name>A0A367ZSN7_9BACT</name>
<evidence type="ECO:0000256" key="2">
    <source>
        <dbReference type="PROSITE-ProRule" id="PRU00285"/>
    </source>
</evidence>
<comment type="similarity">
    <text evidence="2 3">Belongs to the small heat shock protein (HSP20) family.</text>
</comment>
<dbReference type="PANTHER" id="PTHR46733">
    <property type="entry name" value="26.5 KDA HEAT SHOCK PROTEIN, MITOCHONDRIAL"/>
    <property type="match status" value="1"/>
</dbReference>
<reference evidence="5 6" key="1">
    <citation type="submission" date="2018-05" db="EMBL/GenBank/DDBJ databases">
        <title>A metagenomic window into the 2 km-deep terrestrial subsurface aquifer revealed taxonomically and functionally diverse microbial community comprising novel uncultured bacterial lineages.</title>
        <authorList>
            <person name="Kadnikov V.V."/>
            <person name="Mardanov A.V."/>
            <person name="Beletsky A.V."/>
            <person name="Banks D."/>
            <person name="Pimenov N.V."/>
            <person name="Frank Y.A."/>
            <person name="Karnachuk O.V."/>
            <person name="Ravin N.V."/>
        </authorList>
    </citation>
    <scope>NUCLEOTIDE SEQUENCE [LARGE SCALE GENOMIC DNA]</scope>
    <source>
        <strain evidence="5">BY5</strain>
    </source>
</reference>
<protein>
    <submittedName>
        <fullName evidence="5">Heat shock protein, Hsp20 family</fullName>
    </submittedName>
</protein>
<dbReference type="SUPFAM" id="SSF49764">
    <property type="entry name" value="HSP20-like chaperones"/>
    <property type="match status" value="1"/>
</dbReference>